<protein>
    <submittedName>
        <fullName evidence="2">Uncharacterized protein</fullName>
    </submittedName>
</protein>
<evidence type="ECO:0000313" key="2">
    <source>
        <dbReference type="EMBL" id="TYP87829.1"/>
    </source>
</evidence>
<comment type="caution">
    <text evidence="2">The sequence shown here is derived from an EMBL/GenBank/DDBJ whole genome shotgun (WGS) entry which is preliminary data.</text>
</comment>
<dbReference type="AlphaFoldDB" id="A0A5S5CZM0"/>
<sequence length="137" mass="15449">MHSGSYDPKDLLSTLMEVERRLETTIEKHCPDKQLSLSEDLDKALEDFLQLKEVKDNEIGYLSSQLALLHLRKEVEKAINVVVESNNLRAYHDFGLHKGAFRVSEPTQKGWVPGKTALLTVLAGLLIAAVSLFFMVR</sequence>
<reference evidence="2 3" key="1">
    <citation type="submission" date="2019-07" db="EMBL/GenBank/DDBJ databases">
        <title>Genomic Encyclopedia of Archaeal and Bacterial Type Strains, Phase II (KMG-II): from individual species to whole genera.</title>
        <authorList>
            <person name="Goeker M."/>
        </authorList>
    </citation>
    <scope>NUCLEOTIDE SEQUENCE [LARGE SCALE GENOMIC DNA]</scope>
    <source>
        <strain evidence="2 3">DSM 18850</strain>
    </source>
</reference>
<keyword evidence="3" id="KW-1185">Reference proteome</keyword>
<proteinExistence type="predicted"/>
<keyword evidence="1" id="KW-0472">Membrane</keyword>
<dbReference type="EMBL" id="VNHX01000033">
    <property type="protein sequence ID" value="TYP87829.1"/>
    <property type="molecule type" value="Genomic_DNA"/>
</dbReference>
<dbReference type="Proteomes" id="UP000325105">
    <property type="component" value="Unassembled WGS sequence"/>
</dbReference>
<evidence type="ECO:0000313" key="3">
    <source>
        <dbReference type="Proteomes" id="UP000325105"/>
    </source>
</evidence>
<dbReference type="OrthoDB" id="709692at2"/>
<organism evidence="2 3">
    <name type="scientific">Sphingobacterium allocomposti</name>
    <dbReference type="NCBI Taxonomy" id="415956"/>
    <lineage>
        <taxon>Bacteria</taxon>
        <taxon>Pseudomonadati</taxon>
        <taxon>Bacteroidota</taxon>
        <taxon>Sphingobacteriia</taxon>
        <taxon>Sphingobacteriales</taxon>
        <taxon>Sphingobacteriaceae</taxon>
        <taxon>Sphingobacterium</taxon>
    </lineage>
</organism>
<name>A0A5S5CZM0_9SPHI</name>
<dbReference type="RefSeq" id="WP_148910304.1">
    <property type="nucleotide sequence ID" value="NZ_VNHX01000033.1"/>
</dbReference>
<keyword evidence="1" id="KW-1133">Transmembrane helix</keyword>
<accession>A0A5S5CZM0</accession>
<keyword evidence="1" id="KW-0812">Transmembrane</keyword>
<evidence type="ECO:0000256" key="1">
    <source>
        <dbReference type="SAM" id="Phobius"/>
    </source>
</evidence>
<feature type="transmembrane region" description="Helical" evidence="1">
    <location>
        <begin position="117"/>
        <end position="136"/>
    </location>
</feature>
<gene>
    <name evidence="2" type="ORF">BC792_13324</name>
</gene>